<name>L9JEU2_TUPCH</name>
<keyword evidence="2" id="KW-1185">Reference proteome</keyword>
<dbReference type="EMBL" id="KB321112">
    <property type="protein sequence ID" value="ELW47482.1"/>
    <property type="molecule type" value="Genomic_DNA"/>
</dbReference>
<dbReference type="InParanoid" id="L9JEU2"/>
<accession>L9JEU2</accession>
<organism evidence="1 2">
    <name type="scientific">Tupaia chinensis</name>
    <name type="common">Chinese tree shrew</name>
    <name type="synonym">Tupaia belangeri chinensis</name>
    <dbReference type="NCBI Taxonomy" id="246437"/>
    <lineage>
        <taxon>Eukaryota</taxon>
        <taxon>Metazoa</taxon>
        <taxon>Chordata</taxon>
        <taxon>Craniata</taxon>
        <taxon>Vertebrata</taxon>
        <taxon>Euteleostomi</taxon>
        <taxon>Mammalia</taxon>
        <taxon>Eutheria</taxon>
        <taxon>Euarchontoglires</taxon>
        <taxon>Scandentia</taxon>
        <taxon>Tupaiidae</taxon>
        <taxon>Tupaia</taxon>
    </lineage>
</organism>
<evidence type="ECO:0000313" key="2">
    <source>
        <dbReference type="Proteomes" id="UP000011518"/>
    </source>
</evidence>
<sequence length="234" mass="25998">MPRLEALSLCPGLAVWVSRSRNRVTYGHSCCSDGGDRTRPSDQVGLVGVTQDTPTVQWRCDTEGPASRQAFRRGQRGRCDLEARWCWLRLRAFWSSSRSRPGRHGRERSLLLIGRPHPCSSVPPPRSQRRATELAARRVDVQMWAPVTRPGERLSPPGTSRRSPACAFQGADFVKRVDRLMIYRRSIDDRPTCRLASTSTGLSPRGWGLLATAASLVGLCPVVPAYLAAYECPD</sequence>
<protein>
    <submittedName>
        <fullName evidence="1">Uncharacterized protein</fullName>
    </submittedName>
</protein>
<reference evidence="2" key="1">
    <citation type="submission" date="2012-07" db="EMBL/GenBank/DDBJ databases">
        <title>Genome of the Chinese tree shrew, a rising model animal genetically related to primates.</title>
        <authorList>
            <person name="Zhang G."/>
            <person name="Fan Y."/>
            <person name="Yao Y."/>
            <person name="Huang Z."/>
        </authorList>
    </citation>
    <scope>NUCLEOTIDE SEQUENCE [LARGE SCALE GENOMIC DNA]</scope>
</reference>
<gene>
    <name evidence="1" type="ORF">TREES_T100021040</name>
</gene>
<dbReference type="Proteomes" id="UP000011518">
    <property type="component" value="Unassembled WGS sequence"/>
</dbReference>
<dbReference type="AlphaFoldDB" id="L9JEU2"/>
<proteinExistence type="predicted"/>
<evidence type="ECO:0000313" key="1">
    <source>
        <dbReference type="EMBL" id="ELW47482.1"/>
    </source>
</evidence>
<reference evidence="2" key="2">
    <citation type="journal article" date="2013" name="Nat. Commun.">
        <title>Genome of the Chinese tree shrew.</title>
        <authorList>
            <person name="Fan Y."/>
            <person name="Huang Z.Y."/>
            <person name="Cao C.C."/>
            <person name="Chen C.S."/>
            <person name="Chen Y.X."/>
            <person name="Fan D.D."/>
            <person name="He J."/>
            <person name="Hou H.L."/>
            <person name="Hu L."/>
            <person name="Hu X.T."/>
            <person name="Jiang X.T."/>
            <person name="Lai R."/>
            <person name="Lang Y.S."/>
            <person name="Liang B."/>
            <person name="Liao S.G."/>
            <person name="Mu D."/>
            <person name="Ma Y.Y."/>
            <person name="Niu Y.Y."/>
            <person name="Sun X.Q."/>
            <person name="Xia J.Q."/>
            <person name="Xiao J."/>
            <person name="Xiong Z.Q."/>
            <person name="Xu L."/>
            <person name="Yang L."/>
            <person name="Zhang Y."/>
            <person name="Zhao W."/>
            <person name="Zhao X.D."/>
            <person name="Zheng Y.T."/>
            <person name="Zhou J.M."/>
            <person name="Zhu Y.B."/>
            <person name="Zhang G.J."/>
            <person name="Wang J."/>
            <person name="Yao Y.G."/>
        </authorList>
    </citation>
    <scope>NUCLEOTIDE SEQUENCE [LARGE SCALE GENOMIC DNA]</scope>
</reference>